<dbReference type="EMBL" id="BOML01000058">
    <property type="protein sequence ID" value="GIE05997.1"/>
    <property type="molecule type" value="Genomic_DNA"/>
</dbReference>
<keyword evidence="2" id="KW-0175">Coiled coil</keyword>
<keyword evidence="4" id="KW-1185">Reference proteome</keyword>
<dbReference type="InterPro" id="IPR050465">
    <property type="entry name" value="UPF0194_transport"/>
</dbReference>
<protein>
    <submittedName>
        <fullName evidence="3">Peptidoglycan-binding protein</fullName>
    </submittedName>
</protein>
<evidence type="ECO:0000256" key="1">
    <source>
        <dbReference type="ARBA" id="ARBA00004196"/>
    </source>
</evidence>
<evidence type="ECO:0000256" key="2">
    <source>
        <dbReference type="ARBA" id="ARBA00023054"/>
    </source>
</evidence>
<dbReference type="PANTHER" id="PTHR32347">
    <property type="entry name" value="EFFLUX SYSTEM COMPONENT YKNX-RELATED"/>
    <property type="match status" value="1"/>
</dbReference>
<dbReference type="Gene3D" id="2.40.420.20">
    <property type="match status" value="1"/>
</dbReference>
<dbReference type="Proteomes" id="UP000637628">
    <property type="component" value="Unassembled WGS sequence"/>
</dbReference>
<dbReference type="RefSeq" id="WP_203733853.1">
    <property type="nucleotide sequence ID" value="NZ_BAAATX010000036.1"/>
</dbReference>
<name>A0ABQ3Z848_9ACTN</name>
<gene>
    <name evidence="3" type="ORF">Adu01nite_73470</name>
</gene>
<proteinExistence type="predicted"/>
<organism evidence="3 4">
    <name type="scientific">Paractinoplanes durhamensis</name>
    <dbReference type="NCBI Taxonomy" id="113563"/>
    <lineage>
        <taxon>Bacteria</taxon>
        <taxon>Bacillati</taxon>
        <taxon>Actinomycetota</taxon>
        <taxon>Actinomycetes</taxon>
        <taxon>Micromonosporales</taxon>
        <taxon>Micromonosporaceae</taxon>
        <taxon>Paractinoplanes</taxon>
    </lineage>
</organism>
<comment type="caution">
    <text evidence="3">The sequence shown here is derived from an EMBL/GenBank/DDBJ whole genome shotgun (WGS) entry which is preliminary data.</text>
</comment>
<comment type="subcellular location">
    <subcellularLocation>
        <location evidence="1">Cell envelope</location>
    </subcellularLocation>
</comment>
<evidence type="ECO:0000313" key="3">
    <source>
        <dbReference type="EMBL" id="GIE05997.1"/>
    </source>
</evidence>
<sequence>MLRWITALVGVALLGVGGWFFWPRSAAGETPTPAAEVAVVPVKQGTLSGQITQNGTLAYAGQADGGDYPIVNQATGTYTKLPSAGQVADCGKILYWIDDEPVLLLCGSRPLYRDLYQGREGWDVAMLNKNLRALGYDADDGDEFTAETADGLADLQDDRGADTGVLHVGDAVVLPGPVRIAAVSAQLGTRAVAGSPFGSAVTTRREVTVQLNASQQAQVKVGNKAQITLPDNRVVAGRVSRIGAVAVEGKDGSTTIPVYLVLDKPAEAGKLDAAPVRVQITTAGVKGALIVPVTALVGAGGGGFAVERIRADGGRETVLVKLGLFDDSAGLVQVTGDLTAGDRVVVPSA</sequence>
<accession>A0ABQ3Z848</accession>
<reference evidence="3 4" key="1">
    <citation type="submission" date="2021-01" db="EMBL/GenBank/DDBJ databases">
        <title>Whole genome shotgun sequence of Actinoplanes durhamensis NBRC 14914.</title>
        <authorList>
            <person name="Komaki H."/>
            <person name="Tamura T."/>
        </authorList>
    </citation>
    <scope>NUCLEOTIDE SEQUENCE [LARGE SCALE GENOMIC DNA]</scope>
    <source>
        <strain evidence="3 4">NBRC 14914</strain>
    </source>
</reference>
<evidence type="ECO:0000313" key="4">
    <source>
        <dbReference type="Proteomes" id="UP000637628"/>
    </source>
</evidence>